<feature type="compositionally biased region" description="Polar residues" evidence="1">
    <location>
        <begin position="1"/>
        <end position="15"/>
    </location>
</feature>
<dbReference type="Pfam" id="PF11253">
    <property type="entry name" value="DUF3052"/>
    <property type="match status" value="1"/>
</dbReference>
<sequence>MVGGTAPQTEGTQSPAERLGVQPDAIVLEIGYDSDSDDELRKAIVERSGNELIGSDTNEVVDVALLWWRDGDGDLFDALVDAREPLADDGVIWVLTPKSGRDGHVPPSDISEAAPAAGLQQTTNLNAAKDWTGSRLVTPRSPRQKR</sequence>
<evidence type="ECO:0000313" key="2">
    <source>
        <dbReference type="EMBL" id="GAA1667270.1"/>
    </source>
</evidence>
<accession>A0ABP4S7S4</accession>
<dbReference type="RefSeq" id="WP_279579037.1">
    <property type="nucleotide sequence ID" value="NZ_BAAANY010000005.1"/>
</dbReference>
<protein>
    <submittedName>
        <fullName evidence="2">DUF3052 domain-containing protein</fullName>
    </submittedName>
</protein>
<evidence type="ECO:0000256" key="1">
    <source>
        <dbReference type="SAM" id="MobiDB-lite"/>
    </source>
</evidence>
<organism evidence="2 3">
    <name type="scientific">Fodinicola feengrottensis</name>
    <dbReference type="NCBI Taxonomy" id="435914"/>
    <lineage>
        <taxon>Bacteria</taxon>
        <taxon>Bacillati</taxon>
        <taxon>Actinomycetota</taxon>
        <taxon>Actinomycetes</taxon>
        <taxon>Mycobacteriales</taxon>
        <taxon>Fodinicola</taxon>
    </lineage>
</organism>
<proteinExistence type="predicted"/>
<comment type="caution">
    <text evidence="2">The sequence shown here is derived from an EMBL/GenBank/DDBJ whole genome shotgun (WGS) entry which is preliminary data.</text>
</comment>
<name>A0ABP4S7S4_9ACTN</name>
<reference evidence="3" key="1">
    <citation type="journal article" date="2019" name="Int. J. Syst. Evol. Microbiol.">
        <title>The Global Catalogue of Microorganisms (GCM) 10K type strain sequencing project: providing services to taxonomists for standard genome sequencing and annotation.</title>
        <authorList>
            <consortium name="The Broad Institute Genomics Platform"/>
            <consortium name="The Broad Institute Genome Sequencing Center for Infectious Disease"/>
            <person name="Wu L."/>
            <person name="Ma J."/>
        </authorList>
    </citation>
    <scope>NUCLEOTIDE SEQUENCE [LARGE SCALE GENOMIC DNA]</scope>
    <source>
        <strain evidence="3">JCM 14718</strain>
    </source>
</reference>
<keyword evidence="3" id="KW-1185">Reference proteome</keyword>
<dbReference type="InterPro" id="IPR021412">
    <property type="entry name" value="DUF3052"/>
</dbReference>
<feature type="region of interest" description="Disordered" evidence="1">
    <location>
        <begin position="123"/>
        <end position="146"/>
    </location>
</feature>
<dbReference type="EMBL" id="BAAANY010000005">
    <property type="protein sequence ID" value="GAA1667270.1"/>
    <property type="molecule type" value="Genomic_DNA"/>
</dbReference>
<dbReference type="Proteomes" id="UP001500618">
    <property type="component" value="Unassembled WGS sequence"/>
</dbReference>
<feature type="region of interest" description="Disordered" evidence="1">
    <location>
        <begin position="1"/>
        <end position="20"/>
    </location>
</feature>
<gene>
    <name evidence="2" type="ORF">GCM10009765_15930</name>
</gene>
<evidence type="ECO:0000313" key="3">
    <source>
        <dbReference type="Proteomes" id="UP001500618"/>
    </source>
</evidence>